<accession>A0A915PLR6</accession>
<evidence type="ECO:0000313" key="2">
    <source>
        <dbReference type="WBParaSite" id="sdigi.contig237.g6508.t1"/>
    </source>
</evidence>
<dbReference type="WBParaSite" id="sdigi.contig237.g6508.t1">
    <property type="protein sequence ID" value="sdigi.contig237.g6508.t1"/>
    <property type="gene ID" value="sdigi.contig237.g6508"/>
</dbReference>
<reference evidence="2" key="1">
    <citation type="submission" date="2022-11" db="UniProtKB">
        <authorList>
            <consortium name="WormBaseParasite"/>
        </authorList>
    </citation>
    <scope>IDENTIFICATION</scope>
</reference>
<dbReference type="AlphaFoldDB" id="A0A915PLR6"/>
<keyword evidence="1" id="KW-1185">Reference proteome</keyword>
<sequence length="110" mass="12362">MNVKSECENMLNSSRQMDSSIIRYSPAPTAPIIESCDDSSYSVNMIRNPPPYSPPLPPQSEYAEPFLTRTSGKENETVQQLRRYDSDGIFKVALFEGLIAGAVISKYEFF</sequence>
<proteinExistence type="predicted"/>
<organism evidence="1 2">
    <name type="scientific">Setaria digitata</name>
    <dbReference type="NCBI Taxonomy" id="48799"/>
    <lineage>
        <taxon>Eukaryota</taxon>
        <taxon>Metazoa</taxon>
        <taxon>Ecdysozoa</taxon>
        <taxon>Nematoda</taxon>
        <taxon>Chromadorea</taxon>
        <taxon>Rhabditida</taxon>
        <taxon>Spirurina</taxon>
        <taxon>Spiruromorpha</taxon>
        <taxon>Filarioidea</taxon>
        <taxon>Setariidae</taxon>
        <taxon>Setaria</taxon>
    </lineage>
</organism>
<dbReference type="Proteomes" id="UP000887581">
    <property type="component" value="Unplaced"/>
</dbReference>
<evidence type="ECO:0000313" key="1">
    <source>
        <dbReference type="Proteomes" id="UP000887581"/>
    </source>
</evidence>
<protein>
    <submittedName>
        <fullName evidence="2">Uncharacterized protein</fullName>
    </submittedName>
</protein>
<name>A0A915PLR6_9BILA</name>